<reference evidence="3" key="1">
    <citation type="journal article" date="2024" name="Environ. Microbiol. Rep.">
        <title>Hiding in plain sight: The discovery of complete genomes of 11 hypothetical spindle-shaped viruses that putatively infect mesophilic ammonia-oxidizing archaea.</title>
        <authorList>
            <person name="Ni Y."/>
            <person name="Xu T."/>
            <person name="Yan S."/>
            <person name="Chen L."/>
            <person name="Wang Y."/>
        </authorList>
    </citation>
    <scope>NUCLEOTIDE SEQUENCE</scope>
    <source>
        <strain evidence="3">NTT1</strain>
        <strain evidence="2">NTT2</strain>
    </source>
</reference>
<protein>
    <submittedName>
        <fullName evidence="3">ORF53</fullName>
    </submittedName>
    <submittedName>
        <fullName evidence="2">ORF8</fullName>
    </submittedName>
</protein>
<evidence type="ECO:0000313" key="2">
    <source>
        <dbReference type="EMBL" id="DBA51707.1"/>
    </source>
</evidence>
<feature type="compositionally biased region" description="Polar residues" evidence="1">
    <location>
        <begin position="1"/>
        <end position="11"/>
    </location>
</feature>
<sequence length="46" mass="4840">MSAKSSSTKDNNGLDEGGSVGDISLMGQRGSKPQALITFQKESPRE</sequence>
<reference evidence="3" key="2">
    <citation type="submission" date="2024-03" db="EMBL/GenBank/DDBJ databases">
        <authorList>
            <person name="Ni Y."/>
            <person name="Xu T."/>
            <person name="Yan S."/>
            <person name="Chen L."/>
            <person name="Wang Y."/>
        </authorList>
    </citation>
    <scope>NUCLEOTIDE SEQUENCE</scope>
    <source>
        <strain evidence="3">NTT1</strain>
        <strain evidence="2">NTT2</strain>
    </source>
</reference>
<evidence type="ECO:0000256" key="1">
    <source>
        <dbReference type="SAM" id="MobiDB-lite"/>
    </source>
</evidence>
<dbReference type="EMBL" id="BK067783">
    <property type="protein sequence ID" value="DBA51707.1"/>
    <property type="molecule type" value="Genomic_DNA"/>
</dbReference>
<proteinExistence type="predicted"/>
<organism evidence="3">
    <name type="scientific">Nitrosopumilaceae spindle-shaped virus</name>
    <dbReference type="NCBI Taxonomy" id="3065433"/>
    <lineage>
        <taxon>Viruses</taxon>
    </lineage>
</organism>
<dbReference type="EMBL" id="BK067791">
    <property type="protein sequence ID" value="DBA52194.1"/>
    <property type="molecule type" value="Genomic_DNA"/>
</dbReference>
<name>A0AAT9JA91_9VIRU</name>
<accession>A0AAT9JA91</accession>
<feature type="region of interest" description="Disordered" evidence="1">
    <location>
        <begin position="1"/>
        <end position="46"/>
    </location>
</feature>
<evidence type="ECO:0000313" key="3">
    <source>
        <dbReference type="EMBL" id="DBA52194.1"/>
    </source>
</evidence>